<comment type="caution">
    <text evidence="5">The sequence shown here is derived from an EMBL/GenBank/DDBJ whole genome shotgun (WGS) entry which is preliminary data.</text>
</comment>
<dbReference type="PANTHER" id="PTHR16263:SF4">
    <property type="entry name" value="TETRATRICOPEPTIDE REPEAT PROTEIN 38"/>
    <property type="match status" value="1"/>
</dbReference>
<name>A0A0J9EAV8_9RHOB</name>
<evidence type="ECO:0000256" key="3">
    <source>
        <dbReference type="ARBA" id="ARBA00022737"/>
    </source>
</evidence>
<evidence type="ECO:0000256" key="2">
    <source>
        <dbReference type="ARBA" id="ARBA00019992"/>
    </source>
</evidence>
<dbReference type="STRING" id="1675527.AIOL_000069"/>
<evidence type="ECO:0000313" key="5">
    <source>
        <dbReference type="EMBL" id="KMW59920.1"/>
    </source>
</evidence>
<accession>A0A0J9EAV8</accession>
<keyword evidence="6" id="KW-1185">Reference proteome</keyword>
<protein>
    <recommendedName>
        <fullName evidence="2">Tetratricopeptide repeat protein 38</fullName>
    </recommendedName>
</protein>
<dbReference type="Gene3D" id="1.25.40.10">
    <property type="entry name" value="Tetratricopeptide repeat domain"/>
    <property type="match status" value="1"/>
</dbReference>
<keyword evidence="3" id="KW-0677">Repeat</keyword>
<reference evidence="5 6" key="1">
    <citation type="submission" date="2015-06" db="EMBL/GenBank/DDBJ databases">
        <title>Draft genome sequence of an Alphaproteobacteria species associated to the Mediterranean sponge Oscarella lobularis.</title>
        <authorList>
            <person name="Jourda C."/>
            <person name="Santini S."/>
            <person name="Claverie J.-M."/>
        </authorList>
    </citation>
    <scope>NUCLEOTIDE SEQUENCE [LARGE SCALE GENOMIC DNA]</scope>
    <source>
        <strain evidence="5">IGS</strain>
    </source>
</reference>
<dbReference type="PATRIC" id="fig|1675527.3.peg.89"/>
<comment type="similarity">
    <text evidence="1">Belongs to the TTC38 family.</text>
</comment>
<dbReference type="InterPro" id="IPR033891">
    <property type="entry name" value="TTC38"/>
</dbReference>
<dbReference type="InterPro" id="IPR011990">
    <property type="entry name" value="TPR-like_helical_dom_sf"/>
</dbReference>
<organism evidence="5 6">
    <name type="scientific">Candidatus Rhodobacter oscarellae</name>
    <dbReference type="NCBI Taxonomy" id="1675527"/>
    <lineage>
        <taxon>Bacteria</taxon>
        <taxon>Pseudomonadati</taxon>
        <taxon>Pseudomonadota</taxon>
        <taxon>Alphaproteobacteria</taxon>
        <taxon>Rhodobacterales</taxon>
        <taxon>Rhodobacter group</taxon>
        <taxon>Rhodobacter</taxon>
    </lineage>
</organism>
<dbReference type="Proteomes" id="UP000037178">
    <property type="component" value="Unassembled WGS sequence"/>
</dbReference>
<evidence type="ECO:0000256" key="4">
    <source>
        <dbReference type="ARBA" id="ARBA00022803"/>
    </source>
</evidence>
<sequence length="454" mass="49552">MLIDICSCPTSLTEREALDAWNGVVLGVLSHGQATGGHLSNLLELAPGFAMGHAMKGLACLMLGRSEMLPPARAAGAEAQRALALGGATERERLWCLALEDWLRGKPSQSVARMEAALRIDPADTISMKLSHGIRFMLGDHHGMLRSIGRVLGAYDQTHPLFGYALGCHAFALEETGQYRQAEITGLRGLEFNTDDAWGLHAVAHVYDMTHQVDRGIDLIESNANAWGHCNNFRFHVWWHKALLHLDKGEVDAVLDLYDTKVRDEKTDDYRDFSNASSLLMRLELEGVDVGARWVELAELAESRTDDGSLTFADLHYMLALIGDARPDAVARLNLSVAKNARQGDDMAAVMHRPGMATAQGLAAFGDAQYDAAFSHLKHAQRDFQAMGGSHAQRDIFERLTIEAGLRAGRLAESEMLIRARSALRDGAADAFTETRLAEIARLNALATSSTAAE</sequence>
<gene>
    <name evidence="5" type="ORF">AIOL_000069</name>
</gene>
<dbReference type="OrthoDB" id="9815900at2"/>
<dbReference type="RefSeq" id="WP_049641067.1">
    <property type="nucleotide sequence ID" value="NZ_LFTY01000001.1"/>
</dbReference>
<dbReference type="SUPFAM" id="SSF48452">
    <property type="entry name" value="TPR-like"/>
    <property type="match status" value="1"/>
</dbReference>
<evidence type="ECO:0000313" key="6">
    <source>
        <dbReference type="Proteomes" id="UP000037178"/>
    </source>
</evidence>
<dbReference type="PANTHER" id="PTHR16263">
    <property type="entry name" value="TETRATRICOPEPTIDE REPEAT PROTEIN 38"/>
    <property type="match status" value="1"/>
</dbReference>
<evidence type="ECO:0000256" key="1">
    <source>
        <dbReference type="ARBA" id="ARBA00005857"/>
    </source>
</evidence>
<dbReference type="EMBL" id="LFTY01000001">
    <property type="protein sequence ID" value="KMW59920.1"/>
    <property type="molecule type" value="Genomic_DNA"/>
</dbReference>
<dbReference type="CDD" id="cd05804">
    <property type="entry name" value="StaR_like"/>
    <property type="match status" value="1"/>
</dbReference>
<dbReference type="AlphaFoldDB" id="A0A0J9EAV8"/>
<proteinExistence type="inferred from homology"/>
<keyword evidence="4" id="KW-0802">TPR repeat</keyword>